<evidence type="ECO:0000256" key="2">
    <source>
        <dbReference type="ARBA" id="ARBA00012884"/>
    </source>
</evidence>
<reference evidence="8" key="1">
    <citation type="journal article" date="2011" name="Environ. Microbiol.">
        <title>Time-series analyses of Monterey Bay coastal microbial picoplankton using a 'genome proxy' microarray.</title>
        <authorList>
            <person name="Rich V.I."/>
            <person name="Pham V.D."/>
            <person name="Eppley J."/>
            <person name="Shi Y."/>
            <person name="DeLong E.F."/>
        </authorList>
    </citation>
    <scope>NUCLEOTIDE SEQUENCE</scope>
</reference>
<evidence type="ECO:0000256" key="3">
    <source>
        <dbReference type="ARBA" id="ARBA00023002"/>
    </source>
</evidence>
<dbReference type="InterPro" id="IPR015590">
    <property type="entry name" value="Aldehyde_DH_dom"/>
</dbReference>
<dbReference type="InterPro" id="IPR016160">
    <property type="entry name" value="Ald_DH_CS_CYS"/>
</dbReference>
<evidence type="ECO:0000313" key="8">
    <source>
        <dbReference type="EMBL" id="ADI20719.1"/>
    </source>
</evidence>
<dbReference type="InterPro" id="IPR016163">
    <property type="entry name" value="Ald_DH_C"/>
</dbReference>
<dbReference type="InterPro" id="IPR050485">
    <property type="entry name" value="Proline_metab_enzyme"/>
</dbReference>
<keyword evidence="3" id="KW-0560">Oxidoreductase</keyword>
<feature type="domain" description="Aldehyde dehydrogenase" evidence="7">
    <location>
        <begin position="9"/>
        <end position="95"/>
    </location>
</feature>
<dbReference type="PROSITE" id="PS00070">
    <property type="entry name" value="ALDEHYDE_DEHYDR_CYS"/>
    <property type="match status" value="1"/>
</dbReference>
<dbReference type="PANTHER" id="PTHR42862:SF1">
    <property type="entry name" value="DELTA-1-PYRROLINE-5-CARBOXYLATE DEHYDROGENASE 2, ISOFORM A-RELATED"/>
    <property type="match status" value="1"/>
</dbReference>
<dbReference type="SUPFAM" id="SSF53720">
    <property type="entry name" value="ALDH-like"/>
    <property type="match status" value="1"/>
</dbReference>
<evidence type="ECO:0000256" key="6">
    <source>
        <dbReference type="SAM" id="MobiDB-lite"/>
    </source>
</evidence>
<protein>
    <recommendedName>
        <fullName evidence="2">L-glutamate gamma-semialdehyde dehydrogenase</fullName>
        <ecNumber evidence="2">1.2.1.88</ecNumber>
    </recommendedName>
</protein>
<proteinExistence type="predicted"/>
<evidence type="ECO:0000259" key="7">
    <source>
        <dbReference type="Pfam" id="PF00171"/>
    </source>
</evidence>
<dbReference type="PANTHER" id="PTHR42862">
    <property type="entry name" value="DELTA-1-PYRROLINE-5-CARBOXYLATE DEHYDROGENASE 1, ISOFORM A-RELATED"/>
    <property type="match status" value="1"/>
</dbReference>
<feature type="region of interest" description="Disordered" evidence="6">
    <location>
        <begin position="89"/>
        <end position="119"/>
    </location>
</feature>
<evidence type="ECO:0000256" key="1">
    <source>
        <dbReference type="ARBA" id="ARBA00004786"/>
    </source>
</evidence>
<dbReference type="GO" id="GO:0009898">
    <property type="term" value="C:cytoplasmic side of plasma membrane"/>
    <property type="evidence" value="ECO:0007669"/>
    <property type="project" value="TreeGrafter"/>
</dbReference>
<keyword evidence="4" id="KW-0520">NAD</keyword>
<dbReference type="EC" id="1.2.1.88" evidence="2"/>
<name>E0Y228_9PROT</name>
<dbReference type="InterPro" id="IPR016161">
    <property type="entry name" value="Ald_DH/histidinol_DH"/>
</dbReference>
<dbReference type="GO" id="GO:0010133">
    <property type="term" value="P:L-proline catabolic process to L-glutamate"/>
    <property type="evidence" value="ECO:0007669"/>
    <property type="project" value="TreeGrafter"/>
</dbReference>
<sequence length="132" mass="14167">MAEHLAPAAPLIAETGGLNAMIVDSTALPEQAIGDILASSFQSAGQRCSALRVLYLQDDIAEPFLEMLYGAMDELIIGNPWEFSTDIGPVIDAASQGPHRQTHRSHAEPGSRPEGTQGARHWNLRCTHSSCC</sequence>
<accession>E0Y228</accession>
<dbReference type="Gene3D" id="3.40.309.10">
    <property type="entry name" value="Aldehyde Dehydrogenase, Chain A, domain 2"/>
    <property type="match status" value="1"/>
</dbReference>
<dbReference type="GO" id="GO:0003842">
    <property type="term" value="F:L-glutamate gamma-semialdehyde dehydrogenase activity"/>
    <property type="evidence" value="ECO:0007669"/>
    <property type="project" value="UniProtKB-EC"/>
</dbReference>
<evidence type="ECO:0000256" key="5">
    <source>
        <dbReference type="ARBA" id="ARBA00048142"/>
    </source>
</evidence>
<dbReference type="EMBL" id="GU474946">
    <property type="protein sequence ID" value="ADI20719.1"/>
    <property type="molecule type" value="Genomic_DNA"/>
</dbReference>
<dbReference type="Pfam" id="PF00171">
    <property type="entry name" value="Aldedh"/>
    <property type="match status" value="1"/>
</dbReference>
<evidence type="ECO:0000256" key="4">
    <source>
        <dbReference type="ARBA" id="ARBA00023027"/>
    </source>
</evidence>
<dbReference type="AlphaFoldDB" id="E0Y228"/>
<comment type="catalytic activity">
    <reaction evidence="5">
        <text>L-glutamate 5-semialdehyde + NAD(+) + H2O = L-glutamate + NADH + 2 H(+)</text>
        <dbReference type="Rhea" id="RHEA:30235"/>
        <dbReference type="ChEBI" id="CHEBI:15377"/>
        <dbReference type="ChEBI" id="CHEBI:15378"/>
        <dbReference type="ChEBI" id="CHEBI:29985"/>
        <dbReference type="ChEBI" id="CHEBI:57540"/>
        <dbReference type="ChEBI" id="CHEBI:57945"/>
        <dbReference type="ChEBI" id="CHEBI:58066"/>
        <dbReference type="EC" id="1.2.1.88"/>
    </reaction>
</comment>
<organism evidence="8">
    <name type="scientific">uncultured alpha proteobacterium EF100_94H03</name>
    <dbReference type="NCBI Taxonomy" id="710800"/>
    <lineage>
        <taxon>Bacteria</taxon>
        <taxon>Pseudomonadati</taxon>
        <taxon>Pseudomonadota</taxon>
        <taxon>Alphaproteobacteria</taxon>
        <taxon>environmental samples</taxon>
    </lineage>
</organism>
<comment type="pathway">
    <text evidence="1">Amino-acid degradation; L-proline degradation into L-glutamate; L-glutamate from L-proline: step 2/2.</text>
</comment>